<organism evidence="8 9">
    <name type="scientific">Scopulibacillus darangshiensis</name>
    <dbReference type="NCBI Taxonomy" id="442528"/>
    <lineage>
        <taxon>Bacteria</taxon>
        <taxon>Bacillati</taxon>
        <taxon>Bacillota</taxon>
        <taxon>Bacilli</taxon>
        <taxon>Bacillales</taxon>
        <taxon>Sporolactobacillaceae</taxon>
        <taxon>Scopulibacillus</taxon>
    </lineage>
</organism>
<dbReference type="Gene3D" id="3.40.309.10">
    <property type="entry name" value="Aldehyde Dehydrogenase, Chain A, domain 2"/>
    <property type="match status" value="1"/>
</dbReference>
<dbReference type="InterPro" id="IPR015590">
    <property type="entry name" value="Aldehyde_DH_dom"/>
</dbReference>
<dbReference type="OrthoDB" id="9758906at2"/>
<dbReference type="SUPFAM" id="SSF53720">
    <property type="entry name" value="ALDH-like"/>
    <property type="match status" value="1"/>
</dbReference>
<dbReference type="Proteomes" id="UP000295416">
    <property type="component" value="Unassembled WGS sequence"/>
</dbReference>
<feature type="active site" evidence="5">
    <location>
        <position position="249"/>
    </location>
</feature>
<comment type="caution">
    <text evidence="8">The sequence shown here is derived from an EMBL/GenBank/DDBJ whole genome shotgun (WGS) entry which is preliminary data.</text>
</comment>
<evidence type="ECO:0000256" key="5">
    <source>
        <dbReference type="PROSITE-ProRule" id="PRU10007"/>
    </source>
</evidence>
<dbReference type="InterPro" id="IPR016163">
    <property type="entry name" value="Ald_DH_C"/>
</dbReference>
<accession>A0A4R2NK99</accession>
<dbReference type="InterPro" id="IPR016162">
    <property type="entry name" value="Ald_DH_N"/>
</dbReference>
<dbReference type="PANTHER" id="PTHR42804:SF1">
    <property type="entry name" value="ALDEHYDE DEHYDROGENASE-RELATED"/>
    <property type="match status" value="1"/>
</dbReference>
<evidence type="ECO:0000256" key="4">
    <source>
        <dbReference type="ARBA" id="ARBA00049194"/>
    </source>
</evidence>
<dbReference type="EMBL" id="SLXK01000039">
    <property type="protein sequence ID" value="TCP21881.1"/>
    <property type="molecule type" value="Genomic_DNA"/>
</dbReference>
<dbReference type="GO" id="GO:0004029">
    <property type="term" value="F:aldehyde dehydrogenase (NAD+) activity"/>
    <property type="evidence" value="ECO:0007669"/>
    <property type="project" value="UniProtKB-EC"/>
</dbReference>
<evidence type="ECO:0000256" key="6">
    <source>
        <dbReference type="RuleBase" id="RU003345"/>
    </source>
</evidence>
<dbReference type="InterPro" id="IPR016161">
    <property type="entry name" value="Ald_DH/histidinol_DH"/>
</dbReference>
<dbReference type="InterPro" id="IPR029510">
    <property type="entry name" value="Ald_DH_CS_GLU"/>
</dbReference>
<dbReference type="AlphaFoldDB" id="A0A4R2NK99"/>
<dbReference type="Gene3D" id="3.40.605.10">
    <property type="entry name" value="Aldehyde Dehydrogenase, Chain A, domain 1"/>
    <property type="match status" value="1"/>
</dbReference>
<evidence type="ECO:0000259" key="7">
    <source>
        <dbReference type="Pfam" id="PF00171"/>
    </source>
</evidence>
<sequence>MAEILKQYISGTFTKPTGGICLETRNPAMPEELVSTVHRASAEEVNRSVEAAARSLTEWKAKTVKERAYYLKLLFSLIEQNKEKLARTITIEMGKTIHESRSEVDASLEMIECTLDESFGLAGDYRPSTVKGRTTFAKRVPLGVVGLITPWNFPLSTPILKLAPALLTGNTVILKPAEDASAVACLLAELIDKTGMPNGVFNCILGSGETGDALVNHHLIDGISFTGSSSVGRKIAETCGHSLKRLSLELGGKNPLIIMDDADISKAVRETVSGAFGIAGQRCSATSRLLLHESIQAEFLEEFLCEVNNIDFGNGMDEKNRMGAIVNKKQWERVKTMIDFGIQEGATLKEGGYDNTESSYFIKPTVFTDVQSKMSIAQEEIFGPIVAVITFKSIEEAIAIANDTSYGLTSGIFTSNLDNIQMAIDGLDSGSVMVNASTAASETHMPFGGRKASGNGHCEGGWSSIDSFTEWKTVYIN</sequence>
<feature type="domain" description="Aldehyde dehydrogenase" evidence="7">
    <location>
        <begin position="22"/>
        <end position="474"/>
    </location>
</feature>
<proteinExistence type="inferred from homology"/>
<dbReference type="InterPro" id="IPR016160">
    <property type="entry name" value="Ald_DH_CS_CYS"/>
</dbReference>
<dbReference type="RefSeq" id="WP_132747674.1">
    <property type="nucleotide sequence ID" value="NZ_SLXK01000039.1"/>
</dbReference>
<keyword evidence="2 6" id="KW-0560">Oxidoreductase</keyword>
<protein>
    <recommendedName>
        <fullName evidence="3">aldehyde dehydrogenase (NAD(+))</fullName>
        <ecNumber evidence="3">1.2.1.3</ecNumber>
    </recommendedName>
</protein>
<name>A0A4R2NK99_9BACL</name>
<reference evidence="8 9" key="1">
    <citation type="submission" date="2019-03" db="EMBL/GenBank/DDBJ databases">
        <title>Genomic Encyclopedia of Type Strains, Phase IV (KMG-IV): sequencing the most valuable type-strain genomes for metagenomic binning, comparative biology and taxonomic classification.</title>
        <authorList>
            <person name="Goeker M."/>
        </authorList>
    </citation>
    <scope>NUCLEOTIDE SEQUENCE [LARGE SCALE GENOMIC DNA]</scope>
    <source>
        <strain evidence="8 9">DSM 19377</strain>
    </source>
</reference>
<comment type="catalytic activity">
    <reaction evidence="4">
        <text>an aldehyde + NAD(+) + H2O = a carboxylate + NADH + 2 H(+)</text>
        <dbReference type="Rhea" id="RHEA:16185"/>
        <dbReference type="ChEBI" id="CHEBI:15377"/>
        <dbReference type="ChEBI" id="CHEBI:15378"/>
        <dbReference type="ChEBI" id="CHEBI:17478"/>
        <dbReference type="ChEBI" id="CHEBI:29067"/>
        <dbReference type="ChEBI" id="CHEBI:57540"/>
        <dbReference type="ChEBI" id="CHEBI:57945"/>
        <dbReference type="EC" id="1.2.1.3"/>
    </reaction>
</comment>
<evidence type="ECO:0000313" key="9">
    <source>
        <dbReference type="Proteomes" id="UP000295416"/>
    </source>
</evidence>
<dbReference type="FunFam" id="3.40.605.10:FF:000007">
    <property type="entry name" value="NAD/NADP-dependent betaine aldehyde dehydrogenase"/>
    <property type="match status" value="1"/>
</dbReference>
<evidence type="ECO:0000313" key="8">
    <source>
        <dbReference type="EMBL" id="TCP21881.1"/>
    </source>
</evidence>
<dbReference type="PANTHER" id="PTHR42804">
    <property type="entry name" value="ALDEHYDE DEHYDROGENASE"/>
    <property type="match status" value="1"/>
</dbReference>
<keyword evidence="9" id="KW-1185">Reference proteome</keyword>
<dbReference type="EC" id="1.2.1.3" evidence="3"/>
<dbReference type="FunFam" id="3.40.309.10:FF:000012">
    <property type="entry name" value="Betaine aldehyde dehydrogenase"/>
    <property type="match status" value="1"/>
</dbReference>
<dbReference type="PROSITE" id="PS00687">
    <property type="entry name" value="ALDEHYDE_DEHYDR_GLU"/>
    <property type="match status" value="1"/>
</dbReference>
<evidence type="ECO:0000256" key="2">
    <source>
        <dbReference type="ARBA" id="ARBA00023002"/>
    </source>
</evidence>
<gene>
    <name evidence="8" type="ORF">EV207_13923</name>
</gene>
<dbReference type="PROSITE" id="PS00070">
    <property type="entry name" value="ALDEHYDE_DEHYDR_CYS"/>
    <property type="match status" value="1"/>
</dbReference>
<evidence type="ECO:0000256" key="3">
    <source>
        <dbReference type="ARBA" id="ARBA00024226"/>
    </source>
</evidence>
<comment type="similarity">
    <text evidence="1 6">Belongs to the aldehyde dehydrogenase family.</text>
</comment>
<dbReference type="Pfam" id="PF00171">
    <property type="entry name" value="Aldedh"/>
    <property type="match status" value="1"/>
</dbReference>
<evidence type="ECO:0000256" key="1">
    <source>
        <dbReference type="ARBA" id="ARBA00009986"/>
    </source>
</evidence>